<feature type="signal peptide" evidence="1">
    <location>
        <begin position="1"/>
        <end position="17"/>
    </location>
</feature>
<sequence length="62" mass="6611">MFALFLAMVASLNNLYSFGSSSSSSPSVITYSSLSQSTTDLSGHVSCLILVVRALSTRYIVE</sequence>
<comment type="caution">
    <text evidence="2">The sequence shown here is derived from an EMBL/GenBank/DDBJ whole genome shotgun (WGS) entry which is preliminary data.</text>
</comment>
<accession>A0A8T0HTZ5</accession>
<reference evidence="2" key="1">
    <citation type="submission" date="2020-06" db="EMBL/GenBank/DDBJ databases">
        <title>WGS assembly of Ceratodon purpureus strain R40.</title>
        <authorList>
            <person name="Carey S.B."/>
            <person name="Jenkins J."/>
            <person name="Shu S."/>
            <person name="Lovell J.T."/>
            <person name="Sreedasyam A."/>
            <person name="Maumus F."/>
            <person name="Tiley G.P."/>
            <person name="Fernandez-Pozo N."/>
            <person name="Barry K."/>
            <person name="Chen C."/>
            <person name="Wang M."/>
            <person name="Lipzen A."/>
            <person name="Daum C."/>
            <person name="Saski C.A."/>
            <person name="Payton A.C."/>
            <person name="Mcbreen J.C."/>
            <person name="Conrad R.E."/>
            <person name="Kollar L.M."/>
            <person name="Olsson S."/>
            <person name="Huttunen S."/>
            <person name="Landis J.B."/>
            <person name="Wickett N.J."/>
            <person name="Johnson M.G."/>
            <person name="Rensing S.A."/>
            <person name="Grimwood J."/>
            <person name="Schmutz J."/>
            <person name="Mcdaniel S.F."/>
        </authorList>
    </citation>
    <scope>NUCLEOTIDE SEQUENCE</scope>
    <source>
        <strain evidence="2">R40</strain>
    </source>
</reference>
<protein>
    <recommendedName>
        <fullName evidence="4">Secreted protein</fullName>
    </recommendedName>
</protein>
<keyword evidence="1" id="KW-0732">Signal</keyword>
<evidence type="ECO:0000313" key="3">
    <source>
        <dbReference type="Proteomes" id="UP000822688"/>
    </source>
</evidence>
<evidence type="ECO:0000313" key="2">
    <source>
        <dbReference type="EMBL" id="KAG0574316.1"/>
    </source>
</evidence>
<organism evidence="2 3">
    <name type="scientific">Ceratodon purpureus</name>
    <name type="common">Fire moss</name>
    <name type="synonym">Dicranum purpureum</name>
    <dbReference type="NCBI Taxonomy" id="3225"/>
    <lineage>
        <taxon>Eukaryota</taxon>
        <taxon>Viridiplantae</taxon>
        <taxon>Streptophyta</taxon>
        <taxon>Embryophyta</taxon>
        <taxon>Bryophyta</taxon>
        <taxon>Bryophytina</taxon>
        <taxon>Bryopsida</taxon>
        <taxon>Dicranidae</taxon>
        <taxon>Pseudoditrichales</taxon>
        <taxon>Ditrichaceae</taxon>
        <taxon>Ceratodon</taxon>
    </lineage>
</organism>
<keyword evidence="3" id="KW-1185">Reference proteome</keyword>
<evidence type="ECO:0008006" key="4">
    <source>
        <dbReference type="Google" id="ProtNLM"/>
    </source>
</evidence>
<dbReference type="AlphaFoldDB" id="A0A8T0HTZ5"/>
<gene>
    <name evidence="2" type="ORF">KC19_VG253700</name>
</gene>
<feature type="chain" id="PRO_5035941184" description="Secreted protein" evidence="1">
    <location>
        <begin position="18"/>
        <end position="62"/>
    </location>
</feature>
<dbReference type="EMBL" id="CM026426">
    <property type="protein sequence ID" value="KAG0574316.1"/>
    <property type="molecule type" value="Genomic_DNA"/>
</dbReference>
<name>A0A8T0HTZ5_CERPU</name>
<evidence type="ECO:0000256" key="1">
    <source>
        <dbReference type="SAM" id="SignalP"/>
    </source>
</evidence>
<proteinExistence type="predicted"/>
<dbReference type="Proteomes" id="UP000822688">
    <property type="component" value="Chromosome V"/>
</dbReference>